<evidence type="ECO:0008006" key="2">
    <source>
        <dbReference type="Google" id="ProtNLM"/>
    </source>
</evidence>
<sequence>MGFATARSGAVASVFNNMGAAATFIPLSGNAVSCTVRLKHEDAALPGGYEALVQARKYTIRYQISDINRNVYDGEYFEISGTRYYCGEMIDTENPDLTRKVAVTIE</sequence>
<accession>A0A6M3J2B4</accession>
<proteinExistence type="predicted"/>
<protein>
    <recommendedName>
        <fullName evidence="2">Head-tail joining protein</fullName>
    </recommendedName>
</protein>
<gene>
    <name evidence="1" type="ORF">MM415B00544_0014</name>
</gene>
<reference evidence="1" key="1">
    <citation type="submission" date="2020-03" db="EMBL/GenBank/DDBJ databases">
        <title>The deep terrestrial virosphere.</title>
        <authorList>
            <person name="Holmfeldt K."/>
            <person name="Nilsson E."/>
            <person name="Simone D."/>
            <person name="Lopez-Fernandez M."/>
            <person name="Wu X."/>
            <person name="de Brujin I."/>
            <person name="Lundin D."/>
            <person name="Andersson A."/>
            <person name="Bertilsson S."/>
            <person name="Dopson M."/>
        </authorList>
    </citation>
    <scope>NUCLEOTIDE SEQUENCE</scope>
    <source>
        <strain evidence="1">MM415B00544</strain>
    </source>
</reference>
<evidence type="ECO:0000313" key="1">
    <source>
        <dbReference type="EMBL" id="QJA64069.1"/>
    </source>
</evidence>
<name>A0A6M3J2B4_9ZZZZ</name>
<dbReference type="AlphaFoldDB" id="A0A6M3J2B4"/>
<dbReference type="EMBL" id="MT141512">
    <property type="protein sequence ID" value="QJA64069.1"/>
    <property type="molecule type" value="Genomic_DNA"/>
</dbReference>
<organism evidence="1">
    <name type="scientific">viral metagenome</name>
    <dbReference type="NCBI Taxonomy" id="1070528"/>
    <lineage>
        <taxon>unclassified sequences</taxon>
        <taxon>metagenomes</taxon>
        <taxon>organismal metagenomes</taxon>
    </lineage>
</organism>